<gene>
    <name evidence="4 7" type="primary">rplQ</name>
    <name evidence="7" type="ORF">GMA10_00990</name>
</gene>
<dbReference type="InterPro" id="IPR000456">
    <property type="entry name" value="Ribosomal_bL17"/>
</dbReference>
<dbReference type="GO" id="GO:0003735">
    <property type="term" value="F:structural constituent of ribosome"/>
    <property type="evidence" value="ECO:0007669"/>
    <property type="project" value="InterPro"/>
</dbReference>
<dbReference type="PROSITE" id="PS01167">
    <property type="entry name" value="RIBOSOMAL_L17"/>
    <property type="match status" value="1"/>
</dbReference>
<keyword evidence="3 4" id="KW-0687">Ribonucleoprotein</keyword>
<dbReference type="SUPFAM" id="SSF64263">
    <property type="entry name" value="Prokaryotic ribosomal protein L17"/>
    <property type="match status" value="1"/>
</dbReference>
<dbReference type="OrthoDB" id="9809073at2"/>
<evidence type="ECO:0000256" key="4">
    <source>
        <dbReference type="HAMAP-Rule" id="MF_01368"/>
    </source>
</evidence>
<comment type="subunit">
    <text evidence="4">Part of the 50S ribosomal subunit. Contacts protein L32.</text>
</comment>
<evidence type="ECO:0000256" key="5">
    <source>
        <dbReference type="RuleBase" id="RU000660"/>
    </source>
</evidence>
<evidence type="ECO:0000256" key="6">
    <source>
        <dbReference type="SAM" id="MobiDB-lite"/>
    </source>
</evidence>
<dbReference type="InterPro" id="IPR036373">
    <property type="entry name" value="Ribosomal_bL17_sf"/>
</dbReference>
<evidence type="ECO:0000313" key="7">
    <source>
        <dbReference type="EMBL" id="MUN53814.1"/>
    </source>
</evidence>
<dbReference type="EMBL" id="WOGT01000001">
    <property type="protein sequence ID" value="MUN53814.1"/>
    <property type="molecule type" value="Genomic_DNA"/>
</dbReference>
<dbReference type="NCBIfam" id="TIGR00059">
    <property type="entry name" value="L17"/>
    <property type="match status" value="1"/>
</dbReference>
<dbReference type="Gene3D" id="3.90.1030.10">
    <property type="entry name" value="Ribosomal protein L17"/>
    <property type="match status" value="1"/>
</dbReference>
<organism evidence="7 8">
    <name type="scientific">Rothia koreensis</name>
    <dbReference type="NCBI Taxonomy" id="592378"/>
    <lineage>
        <taxon>Bacteria</taxon>
        <taxon>Bacillati</taxon>
        <taxon>Actinomycetota</taxon>
        <taxon>Actinomycetes</taxon>
        <taxon>Micrococcales</taxon>
        <taxon>Micrococcaceae</taxon>
        <taxon>Rothia</taxon>
    </lineage>
</organism>
<dbReference type="InterPro" id="IPR047859">
    <property type="entry name" value="Ribosomal_bL17_CS"/>
</dbReference>
<dbReference type="Proteomes" id="UP000462152">
    <property type="component" value="Unassembled WGS sequence"/>
</dbReference>
<evidence type="ECO:0000256" key="2">
    <source>
        <dbReference type="ARBA" id="ARBA00022980"/>
    </source>
</evidence>
<protein>
    <recommendedName>
        <fullName evidence="4">Large ribosomal subunit protein bL17</fullName>
    </recommendedName>
</protein>
<dbReference type="RefSeq" id="WP_129313926.1">
    <property type="nucleotide sequence ID" value="NZ_JBFCQO010000002.1"/>
</dbReference>
<dbReference type="HAMAP" id="MF_01368">
    <property type="entry name" value="Ribosomal_bL17"/>
    <property type="match status" value="1"/>
</dbReference>
<feature type="region of interest" description="Disordered" evidence="6">
    <location>
        <begin position="144"/>
        <end position="197"/>
    </location>
</feature>
<dbReference type="GO" id="GO:0006412">
    <property type="term" value="P:translation"/>
    <property type="evidence" value="ECO:0007669"/>
    <property type="project" value="UniProtKB-UniRule"/>
</dbReference>
<comment type="similarity">
    <text evidence="1 4 5">Belongs to the bacterial ribosomal protein bL17 family.</text>
</comment>
<sequence length="242" mass="25455">MPTPTKGPRLGGSPTHQRLILANMSQQLFEHKRITTTVTKAKRLRPVAERLITFAKRGDLAARRRVMRSLTDKSVVHELFTTIAPAMADRPGGYTRITKIGARQGDNAPMAVIELVMEPVASKSVVDEATQAANAAATANQSGAAESAQAPAETAAAEPVVEEAAAPAADSDLPAGAHAPLESGEAPEGFEVKGNRDSMKYHVPGSRWYTSTRAEIWFDNAESAVAAGYAPAGGAAAQKVSE</sequence>
<comment type="caution">
    <text evidence="7">The sequence shown here is derived from an EMBL/GenBank/DDBJ whole genome shotgun (WGS) entry which is preliminary data.</text>
</comment>
<keyword evidence="2 4" id="KW-0689">Ribosomal protein</keyword>
<feature type="compositionally biased region" description="Low complexity" evidence="6">
    <location>
        <begin position="144"/>
        <end position="177"/>
    </location>
</feature>
<dbReference type="GO" id="GO:0022625">
    <property type="term" value="C:cytosolic large ribosomal subunit"/>
    <property type="evidence" value="ECO:0007669"/>
    <property type="project" value="TreeGrafter"/>
</dbReference>
<dbReference type="PANTHER" id="PTHR14413:SF16">
    <property type="entry name" value="LARGE RIBOSOMAL SUBUNIT PROTEIN BL17M"/>
    <property type="match status" value="1"/>
</dbReference>
<dbReference type="PANTHER" id="PTHR14413">
    <property type="entry name" value="RIBOSOMAL PROTEIN L17"/>
    <property type="match status" value="1"/>
</dbReference>
<accession>A0A7K1LF49</accession>
<name>A0A7K1LF49_9MICC</name>
<keyword evidence="8" id="KW-1185">Reference proteome</keyword>
<reference evidence="7 8" key="1">
    <citation type="submission" date="2019-12" db="EMBL/GenBank/DDBJ databases">
        <authorList>
            <person name="Li J."/>
            <person name="Shi Y."/>
            <person name="Xu G."/>
            <person name="Xiao D."/>
            <person name="Ran X."/>
        </authorList>
    </citation>
    <scope>NUCLEOTIDE SEQUENCE [LARGE SCALE GENOMIC DNA]</scope>
    <source>
        <strain evidence="7 8">JCM 15915</strain>
    </source>
</reference>
<dbReference type="FunFam" id="3.90.1030.10:FF:000001">
    <property type="entry name" value="50S ribosomal protein L17"/>
    <property type="match status" value="1"/>
</dbReference>
<dbReference type="Pfam" id="PF01196">
    <property type="entry name" value="Ribosomal_L17"/>
    <property type="match status" value="1"/>
</dbReference>
<dbReference type="AlphaFoldDB" id="A0A7K1LF49"/>
<evidence type="ECO:0000256" key="1">
    <source>
        <dbReference type="ARBA" id="ARBA00008777"/>
    </source>
</evidence>
<evidence type="ECO:0000313" key="8">
    <source>
        <dbReference type="Proteomes" id="UP000462152"/>
    </source>
</evidence>
<proteinExistence type="inferred from homology"/>
<evidence type="ECO:0000256" key="3">
    <source>
        <dbReference type="ARBA" id="ARBA00023274"/>
    </source>
</evidence>